<dbReference type="Proteomes" id="UP000750711">
    <property type="component" value="Unassembled WGS sequence"/>
</dbReference>
<comment type="caution">
    <text evidence="1">The sequence shown here is derived from an EMBL/GenBank/DDBJ whole genome shotgun (WGS) entry which is preliminary data.</text>
</comment>
<sequence length="133" mass="14536">MAALIYLYTTETKQHEVRGLFDMEVREALDGGEETDMIEVVAVHIAVTGGSRSLLKTLIPATEVADDDAAVRDRGAPFLIAVLLTYWMRCSMAVRGSTAVIIYITVESKLAAPGVVAEDLLDILRALPQRSTW</sequence>
<reference evidence="1" key="1">
    <citation type="submission" date="2021-03" db="EMBL/GenBank/DDBJ databases">
        <title>Comparative genomics and phylogenomic investigation of the class Geoglossomycetes provide insights into ecological specialization and systematics.</title>
        <authorList>
            <person name="Melie T."/>
            <person name="Pirro S."/>
            <person name="Miller A.N."/>
            <person name="Quandt A."/>
        </authorList>
    </citation>
    <scope>NUCLEOTIDE SEQUENCE</scope>
    <source>
        <strain evidence="1">CAQ_001_2017</strain>
    </source>
</reference>
<gene>
    <name evidence="1" type="ORF">GP486_007840</name>
</gene>
<evidence type="ECO:0000313" key="1">
    <source>
        <dbReference type="EMBL" id="KAH0548616.1"/>
    </source>
</evidence>
<dbReference type="AlphaFoldDB" id="A0A9P8L6N1"/>
<proteinExistence type="predicted"/>
<dbReference type="EMBL" id="JAGHQM010002478">
    <property type="protein sequence ID" value="KAH0548616.1"/>
    <property type="molecule type" value="Genomic_DNA"/>
</dbReference>
<protein>
    <submittedName>
        <fullName evidence="1">Uncharacterized protein</fullName>
    </submittedName>
</protein>
<evidence type="ECO:0000313" key="2">
    <source>
        <dbReference type="Proteomes" id="UP000750711"/>
    </source>
</evidence>
<name>A0A9P8L6N1_9PEZI</name>
<keyword evidence="2" id="KW-1185">Reference proteome</keyword>
<organism evidence="1 2">
    <name type="scientific">Trichoglossum hirsutum</name>
    <dbReference type="NCBI Taxonomy" id="265104"/>
    <lineage>
        <taxon>Eukaryota</taxon>
        <taxon>Fungi</taxon>
        <taxon>Dikarya</taxon>
        <taxon>Ascomycota</taxon>
        <taxon>Pezizomycotina</taxon>
        <taxon>Geoglossomycetes</taxon>
        <taxon>Geoglossales</taxon>
        <taxon>Geoglossaceae</taxon>
        <taxon>Trichoglossum</taxon>
    </lineage>
</organism>
<accession>A0A9P8L6N1</accession>